<organism evidence="1">
    <name type="scientific">Solanum lycopersicum</name>
    <name type="common">Tomato</name>
    <name type="synonym">Lycopersicon esculentum</name>
    <dbReference type="NCBI Taxonomy" id="4081"/>
    <lineage>
        <taxon>Eukaryota</taxon>
        <taxon>Viridiplantae</taxon>
        <taxon>Streptophyta</taxon>
        <taxon>Embryophyta</taxon>
        <taxon>Tracheophyta</taxon>
        <taxon>Spermatophyta</taxon>
        <taxon>Magnoliopsida</taxon>
        <taxon>eudicotyledons</taxon>
        <taxon>Gunneridae</taxon>
        <taxon>Pentapetalae</taxon>
        <taxon>asterids</taxon>
        <taxon>lamiids</taxon>
        <taxon>Solanales</taxon>
        <taxon>Solanaceae</taxon>
        <taxon>Solanoideae</taxon>
        <taxon>Solaneae</taxon>
        <taxon>Solanum</taxon>
        <taxon>Solanum subgen. Lycopersicon</taxon>
    </lineage>
</organism>
<dbReference type="EnsemblPlants" id="Solyc05g041447.1.1">
    <property type="protein sequence ID" value="Solyc05g041447.1.1"/>
    <property type="gene ID" value="Solyc05g041447.1"/>
</dbReference>
<dbReference type="InterPro" id="IPR036397">
    <property type="entry name" value="RNaseH_sf"/>
</dbReference>
<accession>A0A3Q7GK67</accession>
<evidence type="ECO:0000313" key="2">
    <source>
        <dbReference type="Proteomes" id="UP000004994"/>
    </source>
</evidence>
<reference evidence="1" key="1">
    <citation type="journal article" date="2012" name="Nature">
        <title>The tomato genome sequence provides insights into fleshy fruit evolution.</title>
        <authorList>
            <consortium name="Tomato Genome Consortium"/>
        </authorList>
    </citation>
    <scope>NUCLEOTIDE SEQUENCE [LARGE SCALE GENOMIC DNA]</scope>
    <source>
        <strain evidence="1">cv. Heinz 1706</strain>
    </source>
</reference>
<protein>
    <recommendedName>
        <fullName evidence="3">Integrase catalytic domain-containing protein</fullName>
    </recommendedName>
</protein>
<evidence type="ECO:0008006" key="3">
    <source>
        <dbReference type="Google" id="ProtNLM"/>
    </source>
</evidence>
<dbReference type="InParanoid" id="A0A3Q7GK67"/>
<dbReference type="STRING" id="4081.A0A3Q7GK67"/>
<dbReference type="Gene3D" id="3.30.420.10">
    <property type="entry name" value="Ribonuclease H-like superfamily/Ribonuclease H"/>
    <property type="match status" value="1"/>
</dbReference>
<dbReference type="GO" id="GO:0003676">
    <property type="term" value="F:nucleic acid binding"/>
    <property type="evidence" value="ECO:0007669"/>
    <property type="project" value="InterPro"/>
</dbReference>
<dbReference type="Proteomes" id="UP000004994">
    <property type="component" value="Chromosome 5"/>
</dbReference>
<dbReference type="PANTHER" id="PTHR45835">
    <property type="entry name" value="YALI0A06105P"/>
    <property type="match status" value="1"/>
</dbReference>
<name>A0A3Q7GK67_SOLLC</name>
<dbReference type="Gramene" id="Solyc05g041447.1.1">
    <property type="protein sequence ID" value="Solyc05g041447.1.1"/>
    <property type="gene ID" value="Solyc05g041447.1"/>
</dbReference>
<reference evidence="1" key="2">
    <citation type="submission" date="2019-01" db="UniProtKB">
        <authorList>
            <consortium name="EnsemblPlants"/>
        </authorList>
    </citation>
    <scope>IDENTIFICATION</scope>
    <source>
        <strain evidence="1">cv. Heinz 1706</strain>
    </source>
</reference>
<dbReference type="AlphaFoldDB" id="A0A3Q7GK67"/>
<proteinExistence type="predicted"/>
<keyword evidence="2" id="KW-1185">Reference proteome</keyword>
<dbReference type="SUPFAM" id="SSF53098">
    <property type="entry name" value="Ribonuclease H-like"/>
    <property type="match status" value="1"/>
</dbReference>
<dbReference type="PANTHER" id="PTHR45835:SF99">
    <property type="entry name" value="CHROMO DOMAIN-CONTAINING PROTEIN-RELATED"/>
    <property type="match status" value="1"/>
</dbReference>
<dbReference type="InterPro" id="IPR012337">
    <property type="entry name" value="RNaseH-like_sf"/>
</dbReference>
<sequence>MQQGNPIAYISKSLAPRHQAMHGRKIRLLMICQEIKVLKLLAISLLTPNDTLLERSSLTWTADAELQAVIVKLQARPINSIYLDWFSAKVGRQGSSRKCDICQSHKYDAAAYPGLLQPLPIPNGVWIDISLDFIEGLSKSKGKDVILVVVDRLCKSGHFIAIAHPYTADSVAQCFLDNVFKLHGMTTPIISDMDLTF</sequence>
<evidence type="ECO:0000313" key="1">
    <source>
        <dbReference type="EnsemblPlants" id="Solyc05g041447.1.1"/>
    </source>
</evidence>